<comment type="catalytic activity">
    <reaction evidence="12">
        <text>Couples ATP hydrolysis with the unwinding of duplex DNA by translocating in the 3'-5' direction.</text>
        <dbReference type="EC" id="5.6.2.4"/>
    </reaction>
</comment>
<keyword evidence="5 15" id="KW-0378">Hydrolase</keyword>
<evidence type="ECO:0000256" key="6">
    <source>
        <dbReference type="ARBA" id="ARBA00022806"/>
    </source>
</evidence>
<keyword evidence="11" id="KW-0413">Isomerase</keyword>
<evidence type="ECO:0000256" key="5">
    <source>
        <dbReference type="ARBA" id="ARBA00022801"/>
    </source>
</evidence>
<evidence type="ECO:0000256" key="14">
    <source>
        <dbReference type="ARBA" id="ARBA00048988"/>
    </source>
</evidence>
<evidence type="ECO:0000256" key="13">
    <source>
        <dbReference type="ARBA" id="ARBA00034808"/>
    </source>
</evidence>
<dbReference type="GO" id="GO:0005524">
    <property type="term" value="F:ATP binding"/>
    <property type="evidence" value="ECO:0007669"/>
    <property type="project" value="UniProtKB-UniRule"/>
</dbReference>
<dbReference type="PANTHER" id="PTHR11070:SF2">
    <property type="entry name" value="ATP-DEPENDENT DNA HELICASE SRS2"/>
    <property type="match status" value="1"/>
</dbReference>
<dbReference type="KEGG" id="parq:DSM112329_05206"/>
<dbReference type="AlphaFoldDB" id="A0AAU7B2Y6"/>
<feature type="domain" description="UvrD-like helicase ATP-binding" evidence="16">
    <location>
        <begin position="7"/>
        <end position="302"/>
    </location>
</feature>
<sequence length="1064" mass="115625">MSPDPLAVLTESQQAAATHRGGPLVVLGGAGTGKTSALLARFAHLTSPEGDVAPEQVLMLTGGEAAADELRARVEDVLGDRGFAELAVHTPSGFAARLLREEAMEAGIDPTIGMATSADRLALLLARIDELPLKVHDLAGRPAATLARLLARIDRSKEQLVSADAFRAWADGLADDDARTVREREFAALYGAHDALLAQLDLLDSGDLVLRAHALLAGRPHVLARAAARYRHVLADDHQDATPAAHALIALLGSANGTLTLAGDDDQAVRRTGPTRPPGMDALRGDEPKATVIRLERSFRCRARIITAAQAVVAQAPERLPKRLEGEGGGNVRFWRCANERAQAQGVAAEIERLIREGVPPEGIGVLVRSVRNEGQAVAVALEERAVPYRIVGAAAFFQRTEVRDVLAWLRLLVEPGDAAAVVRVLARPPVELRAVDLARCVQIARRRKLDMVSALGAAMESPQLPPEARERILAFLKLHRQTAAALDTMRPDLFVHRLIDRLGLRRQQLFAAQADVVERLLALARLGELAAAHTARTPTATARDFARYLTAVADAGLRDEEELDESAAAPRGAVAVLAMHGARGVELQHAFVLGLQSSRMPGARQELVEPVPAELLDGSRAIEDDRAHHVAHMRRLLHVAMTRAQSGLVLAYAAASDRGARQPPSPFAEEARAALGAGWEDREEILFGPDEALHATYATLRDELLSSVSRVGSRLGELRLDTDLDVTHGVTRYLELVKLAAILERPAGQSVRDAIVDVNSKILQPVSAHQREVFTSSGLDELLLNAEADARARAAVIADRAEPSLEPFLPKRGDGLMLSASDIETYRSCPLKYKFARVFRIPSESTMNQRFGILFHQVLERFHGTAPAEAYGAAVAMAEPGSVGQLLGLLDAGWRRGGFGDTEEERQFRAKAVAALHSYHARFTAEQAEPMWLEKGFQFKLGPHVLRGRVDRVDRLADGSYELIDYKTGRPRTVAQLREDVQLSLYAVGAREAWQLESSRQAYHYVLDDQKVRVPAEDLDRDWITDTVMHVADGILSQGFEPTPSFSACSMCDYRIACPAAER</sequence>
<evidence type="ECO:0000259" key="16">
    <source>
        <dbReference type="PROSITE" id="PS51198"/>
    </source>
</evidence>
<evidence type="ECO:0000256" key="1">
    <source>
        <dbReference type="ARBA" id="ARBA00009922"/>
    </source>
</evidence>
<feature type="binding site" evidence="15">
    <location>
        <begin position="28"/>
        <end position="35"/>
    </location>
    <ligand>
        <name>ATP</name>
        <dbReference type="ChEBI" id="CHEBI:30616"/>
    </ligand>
</feature>
<dbReference type="GO" id="GO:0005829">
    <property type="term" value="C:cytosol"/>
    <property type="evidence" value="ECO:0007669"/>
    <property type="project" value="TreeGrafter"/>
</dbReference>
<name>A0AAU7B2Y6_9ACTN</name>
<dbReference type="InterPro" id="IPR011335">
    <property type="entry name" value="Restrct_endonuc-II-like"/>
</dbReference>
<gene>
    <name evidence="18" type="ORF">DSM112329_05206</name>
</gene>
<dbReference type="GO" id="GO:0043138">
    <property type="term" value="F:3'-5' DNA helicase activity"/>
    <property type="evidence" value="ECO:0007669"/>
    <property type="project" value="UniProtKB-EC"/>
</dbReference>
<dbReference type="GO" id="GO:0033202">
    <property type="term" value="C:DNA helicase complex"/>
    <property type="evidence" value="ECO:0007669"/>
    <property type="project" value="TreeGrafter"/>
</dbReference>
<dbReference type="Gene3D" id="1.10.486.10">
    <property type="entry name" value="PCRA, domain 4"/>
    <property type="match status" value="1"/>
</dbReference>
<dbReference type="RefSeq" id="WP_354699489.1">
    <property type="nucleotide sequence ID" value="NZ_CP114014.1"/>
</dbReference>
<comment type="similarity">
    <text evidence="1">Belongs to the helicase family. UvrD subfamily.</text>
</comment>
<dbReference type="EC" id="5.6.2.4" evidence="13"/>
<comment type="catalytic activity">
    <reaction evidence="14">
        <text>ATP + H2O = ADP + phosphate + H(+)</text>
        <dbReference type="Rhea" id="RHEA:13065"/>
        <dbReference type="ChEBI" id="CHEBI:15377"/>
        <dbReference type="ChEBI" id="CHEBI:15378"/>
        <dbReference type="ChEBI" id="CHEBI:30616"/>
        <dbReference type="ChEBI" id="CHEBI:43474"/>
        <dbReference type="ChEBI" id="CHEBI:456216"/>
        <dbReference type="EC" id="5.6.2.4"/>
    </reaction>
</comment>
<evidence type="ECO:0000256" key="4">
    <source>
        <dbReference type="ARBA" id="ARBA00022763"/>
    </source>
</evidence>
<dbReference type="CDD" id="cd17932">
    <property type="entry name" value="DEXQc_UvrD"/>
    <property type="match status" value="1"/>
</dbReference>
<keyword evidence="9" id="KW-0238">DNA-binding</keyword>
<protein>
    <recommendedName>
        <fullName evidence="13">DNA 3'-5' helicase</fullName>
        <ecNumber evidence="13">5.6.2.4</ecNumber>
    </recommendedName>
</protein>
<evidence type="ECO:0000256" key="15">
    <source>
        <dbReference type="PROSITE-ProRule" id="PRU00560"/>
    </source>
</evidence>
<keyword evidence="4" id="KW-0227">DNA damage</keyword>
<dbReference type="Pfam" id="PF13361">
    <property type="entry name" value="UvrD_C"/>
    <property type="match status" value="1"/>
</dbReference>
<dbReference type="Gene3D" id="3.90.320.10">
    <property type="match status" value="1"/>
</dbReference>
<accession>A0AAU7B2Y6</accession>
<dbReference type="Pfam" id="PF00580">
    <property type="entry name" value="UvrD-helicase"/>
    <property type="match status" value="1"/>
</dbReference>
<keyword evidence="10" id="KW-0234">DNA repair</keyword>
<proteinExistence type="inferred from homology"/>
<dbReference type="Pfam" id="PF12705">
    <property type="entry name" value="PDDEXK_1"/>
    <property type="match status" value="1"/>
</dbReference>
<dbReference type="SUPFAM" id="SSF52980">
    <property type="entry name" value="Restriction endonuclease-like"/>
    <property type="match status" value="1"/>
</dbReference>
<evidence type="ECO:0000259" key="17">
    <source>
        <dbReference type="PROSITE" id="PS51217"/>
    </source>
</evidence>
<keyword evidence="7" id="KW-0269">Exonuclease</keyword>
<evidence type="ECO:0000256" key="3">
    <source>
        <dbReference type="ARBA" id="ARBA00022741"/>
    </source>
</evidence>
<dbReference type="PROSITE" id="PS51217">
    <property type="entry name" value="UVRD_HELICASE_CTER"/>
    <property type="match status" value="1"/>
</dbReference>
<dbReference type="GO" id="GO:0003677">
    <property type="term" value="F:DNA binding"/>
    <property type="evidence" value="ECO:0007669"/>
    <property type="project" value="UniProtKB-KW"/>
</dbReference>
<evidence type="ECO:0000256" key="2">
    <source>
        <dbReference type="ARBA" id="ARBA00022722"/>
    </source>
</evidence>
<evidence type="ECO:0000313" key="18">
    <source>
        <dbReference type="EMBL" id="XAY08308.1"/>
    </source>
</evidence>
<dbReference type="InterPro" id="IPR000212">
    <property type="entry name" value="DNA_helicase_UvrD/REP"/>
</dbReference>
<dbReference type="InterPro" id="IPR014017">
    <property type="entry name" value="DNA_helicase_UvrD-like_C"/>
</dbReference>
<dbReference type="GO" id="GO:0004527">
    <property type="term" value="F:exonuclease activity"/>
    <property type="evidence" value="ECO:0007669"/>
    <property type="project" value="UniProtKB-KW"/>
</dbReference>
<dbReference type="InterPro" id="IPR014016">
    <property type="entry name" value="UvrD-like_ATP-bd"/>
</dbReference>
<evidence type="ECO:0000256" key="10">
    <source>
        <dbReference type="ARBA" id="ARBA00023204"/>
    </source>
</evidence>
<dbReference type="Gene3D" id="3.40.50.300">
    <property type="entry name" value="P-loop containing nucleotide triphosphate hydrolases"/>
    <property type="match status" value="2"/>
</dbReference>
<dbReference type="PANTHER" id="PTHR11070">
    <property type="entry name" value="UVRD / RECB / PCRA DNA HELICASE FAMILY MEMBER"/>
    <property type="match status" value="1"/>
</dbReference>
<dbReference type="PROSITE" id="PS51198">
    <property type="entry name" value="UVRD_HELICASE_ATP_BIND"/>
    <property type="match status" value="1"/>
</dbReference>
<keyword evidence="3 15" id="KW-0547">Nucleotide-binding</keyword>
<dbReference type="Gene3D" id="1.10.10.160">
    <property type="match status" value="1"/>
</dbReference>
<dbReference type="GO" id="GO:0000725">
    <property type="term" value="P:recombinational repair"/>
    <property type="evidence" value="ECO:0007669"/>
    <property type="project" value="TreeGrafter"/>
</dbReference>
<dbReference type="InterPro" id="IPR011604">
    <property type="entry name" value="PDDEXK-like_dom_sf"/>
</dbReference>
<keyword evidence="6 15" id="KW-0347">Helicase</keyword>
<evidence type="ECO:0000256" key="9">
    <source>
        <dbReference type="ARBA" id="ARBA00023125"/>
    </source>
</evidence>
<organism evidence="18">
    <name type="scientific">Paraconexibacter sp. AEG42_29</name>
    <dbReference type="NCBI Taxonomy" id="2997339"/>
    <lineage>
        <taxon>Bacteria</taxon>
        <taxon>Bacillati</taxon>
        <taxon>Actinomycetota</taxon>
        <taxon>Thermoleophilia</taxon>
        <taxon>Solirubrobacterales</taxon>
        <taxon>Paraconexibacteraceae</taxon>
        <taxon>Paraconexibacter</taxon>
    </lineage>
</organism>
<dbReference type="SUPFAM" id="SSF52540">
    <property type="entry name" value="P-loop containing nucleoside triphosphate hydrolases"/>
    <property type="match status" value="1"/>
</dbReference>
<dbReference type="InterPro" id="IPR013986">
    <property type="entry name" value="DExx_box_DNA_helicase_dom_sf"/>
</dbReference>
<evidence type="ECO:0000256" key="8">
    <source>
        <dbReference type="ARBA" id="ARBA00022840"/>
    </source>
</evidence>
<dbReference type="InterPro" id="IPR027417">
    <property type="entry name" value="P-loop_NTPase"/>
</dbReference>
<dbReference type="EMBL" id="CP114014">
    <property type="protein sequence ID" value="XAY08308.1"/>
    <property type="molecule type" value="Genomic_DNA"/>
</dbReference>
<feature type="domain" description="UvrD-like helicase C-terminal" evidence="17">
    <location>
        <begin position="303"/>
        <end position="585"/>
    </location>
</feature>
<keyword evidence="2" id="KW-0540">Nuclease</keyword>
<evidence type="ECO:0000256" key="11">
    <source>
        <dbReference type="ARBA" id="ARBA00023235"/>
    </source>
</evidence>
<keyword evidence="8 15" id="KW-0067">ATP-binding</keyword>
<dbReference type="InterPro" id="IPR038726">
    <property type="entry name" value="PDDEXK_AddAB-type"/>
</dbReference>
<reference evidence="18" key="1">
    <citation type="submission" date="2022-12" db="EMBL/GenBank/DDBJ databases">
        <title>Paraconexibacter alkalitolerans sp. nov. and Baekduia alba sp. nov., isolated from soil and emended description of the genera Paraconexibacter (Chun et al., 2020) and Baekduia (An et al., 2020).</title>
        <authorList>
            <person name="Vieira S."/>
            <person name="Huber K.J."/>
            <person name="Geppert A."/>
            <person name="Wolf J."/>
            <person name="Neumann-Schaal M."/>
            <person name="Muesken M."/>
            <person name="Overmann J."/>
        </authorList>
    </citation>
    <scope>NUCLEOTIDE SEQUENCE</scope>
    <source>
        <strain evidence="18">AEG42_29</strain>
    </source>
</reference>
<evidence type="ECO:0000256" key="12">
    <source>
        <dbReference type="ARBA" id="ARBA00034617"/>
    </source>
</evidence>
<evidence type="ECO:0000256" key="7">
    <source>
        <dbReference type="ARBA" id="ARBA00022839"/>
    </source>
</evidence>